<sequence>MYYCSPLGAEKFTVIGFGERDVLVRYYRAVSVTQQSARARWTDDPEKANCMLCTLTAGIPGKVSSCRIPVLVTTRTVKAGESFLCLSSSLTKFPSNIAPSPTTPSMATQHNAAAQTNKFLLQHHPPAPLHPAPLFCDTEWYVETYRPDPAPEAAVPLASVLPRTMDNGVPLVERQQPLYYYGNHASLALPHRDAVLQFPFNLIQVRPCMRLRGELEVVAKHFVPMGTCFLYCGPKIRRKDESDKGAISTAMSIDRMGRRIKGGNIMKFVNHRFGFAEEGNVAFRRGAIMYRRRHFPERGPVETHINFFIATKDIPAGELLLAEGYGPEYDSFIERIAYCGGRYLSAEERLWLTEQGAAQASSLSTGTPPTTKAPEPSSTPGSYAGCYVTDIHVGSIVGRRCPLPDDDSKRVSSTSSMIPSRIRRRLDGTSSLYADEAAEDGRELGASRVVFYRVTAITDDNVLLGEELEHEFPYLFDRYPDGTGATVQGVAVLRKTEAILFIPGWDYEDATLPKEVLVASRSADAGARRNDDPAKREALTEDNIGWCARLKMPKDALGRATYADLVQGAAVHDKQ</sequence>
<dbReference type="VEuPathDB" id="TriTrypDB:BSAL_83250"/>
<dbReference type="InterPro" id="IPR046341">
    <property type="entry name" value="SET_dom_sf"/>
</dbReference>
<proteinExistence type="predicted"/>
<protein>
    <recommendedName>
        <fullName evidence="4">SET domain-containing protein</fullName>
    </recommendedName>
</protein>
<accession>A0A0S4J6B8</accession>
<evidence type="ECO:0000313" key="3">
    <source>
        <dbReference type="Proteomes" id="UP000051952"/>
    </source>
</evidence>
<dbReference type="AlphaFoldDB" id="A0A0S4J6B8"/>
<gene>
    <name evidence="2" type="ORF">BSAL_83250</name>
</gene>
<evidence type="ECO:0008006" key="4">
    <source>
        <dbReference type="Google" id="ProtNLM"/>
    </source>
</evidence>
<dbReference type="EMBL" id="CYKH01000932">
    <property type="protein sequence ID" value="CUG68929.1"/>
    <property type="molecule type" value="Genomic_DNA"/>
</dbReference>
<dbReference type="Gene3D" id="2.170.270.10">
    <property type="entry name" value="SET domain"/>
    <property type="match status" value="1"/>
</dbReference>
<feature type="region of interest" description="Disordered" evidence="1">
    <location>
        <begin position="359"/>
        <end position="381"/>
    </location>
</feature>
<keyword evidence="3" id="KW-1185">Reference proteome</keyword>
<dbReference type="Proteomes" id="UP000051952">
    <property type="component" value="Unassembled WGS sequence"/>
</dbReference>
<name>A0A0S4J6B8_BODSA</name>
<reference evidence="3" key="1">
    <citation type="submission" date="2015-09" db="EMBL/GenBank/DDBJ databases">
        <authorList>
            <consortium name="Pathogen Informatics"/>
        </authorList>
    </citation>
    <scope>NUCLEOTIDE SEQUENCE [LARGE SCALE GENOMIC DNA]</scope>
    <source>
        <strain evidence="3">Lake Konstanz</strain>
    </source>
</reference>
<evidence type="ECO:0000256" key="1">
    <source>
        <dbReference type="SAM" id="MobiDB-lite"/>
    </source>
</evidence>
<organism evidence="2 3">
    <name type="scientific">Bodo saltans</name>
    <name type="common">Flagellated protozoan</name>
    <dbReference type="NCBI Taxonomy" id="75058"/>
    <lineage>
        <taxon>Eukaryota</taxon>
        <taxon>Discoba</taxon>
        <taxon>Euglenozoa</taxon>
        <taxon>Kinetoplastea</taxon>
        <taxon>Metakinetoplastina</taxon>
        <taxon>Eubodonida</taxon>
        <taxon>Bodonidae</taxon>
        <taxon>Bodo</taxon>
    </lineage>
</organism>
<evidence type="ECO:0000313" key="2">
    <source>
        <dbReference type="EMBL" id="CUG68929.1"/>
    </source>
</evidence>